<dbReference type="Proteomes" id="UP000187059">
    <property type="component" value="Chromosome"/>
</dbReference>
<dbReference type="STRING" id="1250539.Ga0080574_TMP3716"/>
<feature type="compositionally biased region" description="Basic and acidic residues" evidence="1">
    <location>
        <begin position="1"/>
        <end position="20"/>
    </location>
</feature>
<evidence type="ECO:0000313" key="2">
    <source>
        <dbReference type="EMBL" id="APZ54050.1"/>
    </source>
</evidence>
<dbReference type="GO" id="GO:0008146">
    <property type="term" value="F:sulfotransferase activity"/>
    <property type="evidence" value="ECO:0007669"/>
    <property type="project" value="InterPro"/>
</dbReference>
<reference evidence="2 3" key="1">
    <citation type="submission" date="2016-04" db="EMBL/GenBank/DDBJ databases">
        <title>Deep-sea bacteria in the southern Pacific.</title>
        <authorList>
            <person name="Tang K."/>
        </authorList>
    </citation>
    <scope>NUCLEOTIDE SEQUENCE [LARGE SCALE GENOMIC DNA]</scope>
    <source>
        <strain evidence="2 3">JLT2014</strain>
    </source>
</reference>
<dbReference type="SUPFAM" id="SSF52540">
    <property type="entry name" value="P-loop containing nucleoside triphosphate hydrolases"/>
    <property type="match status" value="1"/>
</dbReference>
<keyword evidence="2" id="KW-0808">Transferase</keyword>
<name>A0A1P8UXC8_9RHOB</name>
<dbReference type="InterPro" id="IPR005331">
    <property type="entry name" value="Sulfotransferase"/>
</dbReference>
<feature type="region of interest" description="Disordered" evidence="1">
    <location>
        <begin position="1"/>
        <end position="25"/>
    </location>
</feature>
<accession>A0A1P8UXC8</accession>
<gene>
    <name evidence="2" type="ORF">Ga0080574_TMP3716</name>
</gene>
<keyword evidence="3" id="KW-1185">Reference proteome</keyword>
<protein>
    <submittedName>
        <fullName evidence="2">Sulfotransferase family protein</fullName>
    </submittedName>
</protein>
<dbReference type="EMBL" id="CP015093">
    <property type="protein sequence ID" value="APZ54050.1"/>
    <property type="molecule type" value="Genomic_DNA"/>
</dbReference>
<sequence>MPHSDDRQTTKAGQDGRDRFGVSGPVTPFKHARLSDYEARLPGVSRTHTIMISVRHPFDRALSYFFSPHRWMKEDRDGELRHTQPIWNEADFFQMLDDRAVLPMADFLRLGDRLVEADILLRFETLEQDFRRAVKRLGLPAEAARALPHVNRSVDATGIRSAVRNDPGLRDAVERRFRDDMELFHYLDVNSCN</sequence>
<dbReference type="AlphaFoldDB" id="A0A1P8UXC8"/>
<dbReference type="GO" id="GO:0016020">
    <property type="term" value="C:membrane"/>
    <property type="evidence" value="ECO:0007669"/>
    <property type="project" value="InterPro"/>
</dbReference>
<organism evidence="2 3">
    <name type="scientific">Salipiger abyssi</name>
    <dbReference type="NCBI Taxonomy" id="1250539"/>
    <lineage>
        <taxon>Bacteria</taxon>
        <taxon>Pseudomonadati</taxon>
        <taxon>Pseudomonadota</taxon>
        <taxon>Alphaproteobacteria</taxon>
        <taxon>Rhodobacterales</taxon>
        <taxon>Roseobacteraceae</taxon>
        <taxon>Salipiger</taxon>
    </lineage>
</organism>
<dbReference type="Pfam" id="PF03567">
    <property type="entry name" value="Sulfotransfer_2"/>
    <property type="match status" value="1"/>
</dbReference>
<proteinExistence type="predicted"/>
<dbReference type="KEGG" id="paby:Ga0080574_TMP3716"/>
<dbReference type="InterPro" id="IPR027417">
    <property type="entry name" value="P-loop_NTPase"/>
</dbReference>
<evidence type="ECO:0000256" key="1">
    <source>
        <dbReference type="SAM" id="MobiDB-lite"/>
    </source>
</evidence>
<evidence type="ECO:0000313" key="3">
    <source>
        <dbReference type="Proteomes" id="UP000187059"/>
    </source>
</evidence>